<accession>Q0SKU3</accession>
<evidence type="ECO:0000313" key="2">
    <source>
        <dbReference type="Proteomes" id="UP000008710"/>
    </source>
</evidence>
<evidence type="ECO:0000313" key="1">
    <source>
        <dbReference type="EMBL" id="ABG91843.1"/>
    </source>
</evidence>
<gene>
    <name evidence="1" type="ordered locus">RHA1_ro00007</name>
</gene>
<proteinExistence type="predicted"/>
<sequence>MPSTAGSSRGAYTAAAAPATAIGEVGVKRPMRARSGGRIDLRACACGVAVAEDLAVLLNHPVLDRVTTCVHRGLLSLGPTPLRE</sequence>
<name>Q0SKU3_RHOJR</name>
<organism evidence="1 2">
    <name type="scientific">Rhodococcus jostii (strain RHA1)</name>
    <dbReference type="NCBI Taxonomy" id="101510"/>
    <lineage>
        <taxon>Bacteria</taxon>
        <taxon>Bacillati</taxon>
        <taxon>Actinomycetota</taxon>
        <taxon>Actinomycetes</taxon>
        <taxon>Mycobacteriales</taxon>
        <taxon>Nocardiaceae</taxon>
        <taxon>Rhodococcus</taxon>
    </lineage>
</organism>
<dbReference type="Proteomes" id="UP000008710">
    <property type="component" value="Chromosome"/>
</dbReference>
<dbReference type="PATRIC" id="fig|101510.16.peg.14"/>
<dbReference type="AlphaFoldDB" id="Q0SKU3"/>
<dbReference type="KEGG" id="rha:RHA1_ro00007"/>
<dbReference type="HOGENOM" id="CLU_2525325_0_0_11"/>
<dbReference type="EMBL" id="CP000431">
    <property type="protein sequence ID" value="ABG91843.1"/>
    <property type="molecule type" value="Genomic_DNA"/>
</dbReference>
<reference evidence="2" key="1">
    <citation type="journal article" date="2006" name="Proc. Natl. Acad. Sci. U.S.A.">
        <title>The complete genome of Rhodococcus sp. RHA1 provides insights into a catabolic powerhouse.</title>
        <authorList>
            <person name="McLeod M.P."/>
            <person name="Warren R.L."/>
            <person name="Hsiao W.W.L."/>
            <person name="Araki N."/>
            <person name="Myhre M."/>
            <person name="Fernandes C."/>
            <person name="Miyazawa D."/>
            <person name="Wong W."/>
            <person name="Lillquist A.L."/>
            <person name="Wang D."/>
            <person name="Dosanjh M."/>
            <person name="Hara H."/>
            <person name="Petrescu A."/>
            <person name="Morin R.D."/>
            <person name="Yang G."/>
            <person name="Stott J.M."/>
            <person name="Schein J.E."/>
            <person name="Shin H."/>
            <person name="Smailus D."/>
            <person name="Siddiqui A.S."/>
            <person name="Marra M.A."/>
            <person name="Jones S.J.M."/>
            <person name="Holt R."/>
            <person name="Brinkman F.S.L."/>
            <person name="Miyauchi K."/>
            <person name="Fukuda M."/>
            <person name="Davies J.E."/>
            <person name="Mohn W.W."/>
            <person name="Eltis L.D."/>
        </authorList>
    </citation>
    <scope>NUCLEOTIDE SEQUENCE [LARGE SCALE GENOMIC DNA]</scope>
    <source>
        <strain evidence="2">RHA1</strain>
    </source>
</reference>
<protein>
    <submittedName>
        <fullName evidence="1">Uncharacterized protein</fullName>
    </submittedName>
</protein>